<sequence length="491" mass="54680">MDINSRDYAKQQDDQDPLNQFRSQFVIPSKVDLARKTLKHDGTEDDESGDSTYLCGNSLGLQPKLTRSYLQQYLDTWATKGVYGHFKAIEDTSLVPFMNMDEDLQEDMAKVVGAKPSEVAVMQTLTANLHLMMASFFQPTKDRWKIILEGKAFPSDHYAVESQLRHHGLDPDNSMILVEPPSKRSPLIPTEHIISVIDEHASETALLLLPGIQFYTGQLLDMPKITAHAQSKGIVVGWDLAHAVGNVPMQMHDWNVDFAVWCTYKYLNCGPGAIGGCFVHERHCEVTSANGAGPGGKPKIQYRSRLAGWWGSSKTSRFDMTNEFQPIPGAGGFQVSNPSVADLTAVRASLDVFKQTSMEQLRQKSMKITKYLEDMLDLLAEEQDKSFGRCFSIITPRDPAERGTQLSVMLSPGLLDSIMESLEEGGVVLDERRPNVIRVAPTPLYNTYSDVFTFIEVFRQACEKAMKSKDTQAQSTIADAGRASKGWSEVK</sequence>
<dbReference type="Proteomes" id="UP001281147">
    <property type="component" value="Unassembled WGS sequence"/>
</dbReference>
<dbReference type="EC" id="3.7.1.3" evidence="1"/>
<accession>A0ACC3MJH7</accession>
<protein>
    <submittedName>
        <fullName evidence="1">Kynureninase (L-kynurenine hydrolase)</fullName>
        <ecNumber evidence="1">3.7.1.3</ecNumber>
    </submittedName>
</protein>
<reference evidence="1" key="1">
    <citation type="submission" date="2023-07" db="EMBL/GenBank/DDBJ databases">
        <title>Black Yeasts Isolated from many extreme environments.</title>
        <authorList>
            <person name="Coleine C."/>
            <person name="Stajich J.E."/>
            <person name="Selbmann L."/>
        </authorList>
    </citation>
    <scope>NUCLEOTIDE SEQUENCE</scope>
    <source>
        <strain evidence="1">CCFEE 5714</strain>
    </source>
</reference>
<proteinExistence type="predicted"/>
<evidence type="ECO:0000313" key="1">
    <source>
        <dbReference type="EMBL" id="KAK3696423.1"/>
    </source>
</evidence>
<dbReference type="EMBL" id="JAUTXU010000242">
    <property type="protein sequence ID" value="KAK3696423.1"/>
    <property type="molecule type" value="Genomic_DNA"/>
</dbReference>
<comment type="caution">
    <text evidence="1">The sequence shown here is derived from an EMBL/GenBank/DDBJ whole genome shotgun (WGS) entry which is preliminary data.</text>
</comment>
<gene>
    <name evidence="1" type="primary">BNA5_2</name>
    <name evidence="1" type="ORF">LTR37_017994</name>
</gene>
<keyword evidence="2" id="KW-1185">Reference proteome</keyword>
<keyword evidence="1" id="KW-0378">Hydrolase</keyword>
<organism evidence="1 2">
    <name type="scientific">Vermiconidia calcicola</name>
    <dbReference type="NCBI Taxonomy" id="1690605"/>
    <lineage>
        <taxon>Eukaryota</taxon>
        <taxon>Fungi</taxon>
        <taxon>Dikarya</taxon>
        <taxon>Ascomycota</taxon>
        <taxon>Pezizomycotina</taxon>
        <taxon>Dothideomycetes</taxon>
        <taxon>Dothideomycetidae</taxon>
        <taxon>Mycosphaerellales</taxon>
        <taxon>Extremaceae</taxon>
        <taxon>Vermiconidia</taxon>
    </lineage>
</organism>
<name>A0ACC3MJH7_9PEZI</name>
<evidence type="ECO:0000313" key="2">
    <source>
        <dbReference type="Proteomes" id="UP001281147"/>
    </source>
</evidence>